<dbReference type="AlphaFoldDB" id="A0A0P0P102"/>
<evidence type="ECO:0000256" key="1">
    <source>
        <dbReference type="ARBA" id="ARBA00022679"/>
    </source>
</evidence>
<reference evidence="2 3" key="1">
    <citation type="submission" date="2015-10" db="EMBL/GenBank/DDBJ databases">
        <title>Conservation of the essential genome among Caulobacter and Brevundimonas species.</title>
        <authorList>
            <person name="Scott D."/>
            <person name="Ely B."/>
        </authorList>
    </citation>
    <scope>NUCLEOTIDE SEQUENCE [LARGE SCALE GENOMIC DNA]</scope>
    <source>
        <strain evidence="2 3">CB4</strain>
    </source>
</reference>
<dbReference type="STRING" id="69395.AQ619_13010"/>
<evidence type="ECO:0000313" key="2">
    <source>
        <dbReference type="EMBL" id="ALL14184.1"/>
    </source>
</evidence>
<dbReference type="Proteomes" id="UP000056905">
    <property type="component" value="Chromosome"/>
</dbReference>
<dbReference type="PANTHER" id="PTHR46401">
    <property type="entry name" value="GLYCOSYLTRANSFERASE WBBK-RELATED"/>
    <property type="match status" value="1"/>
</dbReference>
<dbReference type="PANTHER" id="PTHR46401:SF2">
    <property type="entry name" value="GLYCOSYLTRANSFERASE WBBK-RELATED"/>
    <property type="match status" value="1"/>
</dbReference>
<keyword evidence="1" id="KW-0808">Transferase</keyword>
<sequence>MTLRLALNARFATRPLSGVDRVAQELTRALVAFSDEVEVSAFAPKARALAELPIPMVHGHLGGQVWEQFELPSMRGDRCLFSPCNTGPMAVRDQVVLIHDAQPWLQPEAYSPAFRAWYRFLLPQLARRARVVLTISEYSRVQLERFGVVPPGKARVVLNGADHILKISPDPDTLGRHGLIPGGYLLALGNLSPHKNLAMLMRAAAARPAGQPPLVIAGGGNSRVFADASLAPPPGVRLLGRISDGELRALYAHAAAFVFPSLTEGFGLPPLEAMLCGCPTVVSRAGAIPEVCGDASAYVDPTDEAGWIRAMVEVAALGADARQARVQDGLQHAATFTWARAARQVVDHLAYAGLNSAEA</sequence>
<dbReference type="SUPFAM" id="SSF53756">
    <property type="entry name" value="UDP-Glycosyltransferase/glycogen phosphorylase"/>
    <property type="match status" value="1"/>
</dbReference>
<evidence type="ECO:0008006" key="4">
    <source>
        <dbReference type="Google" id="ProtNLM"/>
    </source>
</evidence>
<organism evidence="2 3">
    <name type="scientific">Caulobacter henricii</name>
    <dbReference type="NCBI Taxonomy" id="69395"/>
    <lineage>
        <taxon>Bacteria</taxon>
        <taxon>Pseudomonadati</taxon>
        <taxon>Pseudomonadota</taxon>
        <taxon>Alphaproteobacteria</taxon>
        <taxon>Caulobacterales</taxon>
        <taxon>Caulobacteraceae</taxon>
        <taxon>Caulobacter</taxon>
    </lineage>
</organism>
<gene>
    <name evidence="2" type="ORF">AQ619_13010</name>
</gene>
<name>A0A0P0P102_9CAUL</name>
<dbReference type="KEGG" id="chq:AQ619_13010"/>
<dbReference type="GO" id="GO:0016757">
    <property type="term" value="F:glycosyltransferase activity"/>
    <property type="evidence" value="ECO:0007669"/>
    <property type="project" value="TreeGrafter"/>
</dbReference>
<proteinExistence type="predicted"/>
<dbReference type="GO" id="GO:0009103">
    <property type="term" value="P:lipopolysaccharide biosynthetic process"/>
    <property type="evidence" value="ECO:0007669"/>
    <property type="project" value="TreeGrafter"/>
</dbReference>
<dbReference type="CDD" id="cd03809">
    <property type="entry name" value="GT4_MtfB-like"/>
    <property type="match status" value="1"/>
</dbReference>
<protein>
    <recommendedName>
        <fullName evidence="4">Glycosyl transferase family 1</fullName>
    </recommendedName>
</protein>
<dbReference type="Pfam" id="PF13692">
    <property type="entry name" value="Glyco_trans_1_4"/>
    <property type="match status" value="1"/>
</dbReference>
<dbReference type="Gene3D" id="3.40.50.2000">
    <property type="entry name" value="Glycogen Phosphorylase B"/>
    <property type="match status" value="2"/>
</dbReference>
<evidence type="ECO:0000313" key="3">
    <source>
        <dbReference type="Proteomes" id="UP000056905"/>
    </source>
</evidence>
<keyword evidence="3" id="KW-1185">Reference proteome</keyword>
<accession>A0A0P0P102</accession>
<dbReference type="EMBL" id="CP013002">
    <property type="protein sequence ID" value="ALL14184.1"/>
    <property type="molecule type" value="Genomic_DNA"/>
</dbReference>